<dbReference type="CDD" id="cd09487">
    <property type="entry name" value="SAM_superfamily"/>
    <property type="match status" value="1"/>
</dbReference>
<evidence type="ECO:0000313" key="4">
    <source>
        <dbReference type="Proteomes" id="UP000607653"/>
    </source>
</evidence>
<protein>
    <recommendedName>
        <fullName evidence="2">SAM domain-containing protein</fullName>
    </recommendedName>
</protein>
<keyword evidence="1" id="KW-0677">Repeat</keyword>
<evidence type="ECO:0000313" key="3">
    <source>
        <dbReference type="EMBL" id="DAD29056.1"/>
    </source>
</evidence>
<dbReference type="Gene3D" id="1.10.150.50">
    <property type="entry name" value="Transcription Factor, Ets-1"/>
    <property type="match status" value="1"/>
</dbReference>
<dbReference type="EMBL" id="DUZY01000002">
    <property type="protein sequence ID" value="DAD29056.1"/>
    <property type="molecule type" value="Genomic_DNA"/>
</dbReference>
<dbReference type="Proteomes" id="UP000607653">
    <property type="component" value="Unassembled WGS sequence"/>
</dbReference>
<name>A0A822YDC4_NELNU</name>
<dbReference type="PROSITE" id="PS50105">
    <property type="entry name" value="SAM_DOMAIN"/>
    <property type="match status" value="1"/>
</dbReference>
<gene>
    <name evidence="3" type="ORF">HUJ06_030524</name>
</gene>
<accession>A0A822YDC4</accession>
<evidence type="ECO:0000256" key="1">
    <source>
        <dbReference type="ARBA" id="ARBA00022737"/>
    </source>
</evidence>
<dbReference type="AlphaFoldDB" id="A0A822YDC4"/>
<dbReference type="Pfam" id="PF07647">
    <property type="entry name" value="SAM_2"/>
    <property type="match status" value="1"/>
</dbReference>
<keyword evidence="4" id="KW-1185">Reference proteome</keyword>
<evidence type="ECO:0000259" key="2">
    <source>
        <dbReference type="PROSITE" id="PS50105"/>
    </source>
</evidence>
<feature type="domain" description="SAM" evidence="2">
    <location>
        <begin position="219"/>
        <end position="277"/>
    </location>
</feature>
<dbReference type="PANTHER" id="PTHR10627:SF68">
    <property type="entry name" value="F26K24.15 PROTEIN-RELATED"/>
    <property type="match status" value="1"/>
</dbReference>
<organism evidence="3 4">
    <name type="scientific">Nelumbo nucifera</name>
    <name type="common">Sacred lotus</name>
    <dbReference type="NCBI Taxonomy" id="4432"/>
    <lineage>
        <taxon>Eukaryota</taxon>
        <taxon>Viridiplantae</taxon>
        <taxon>Streptophyta</taxon>
        <taxon>Embryophyta</taxon>
        <taxon>Tracheophyta</taxon>
        <taxon>Spermatophyta</taxon>
        <taxon>Magnoliopsida</taxon>
        <taxon>Proteales</taxon>
        <taxon>Nelumbonaceae</taxon>
        <taxon>Nelumbo</taxon>
    </lineage>
</organism>
<dbReference type="SUPFAM" id="SSF47769">
    <property type="entry name" value="SAM/Pointed domain"/>
    <property type="match status" value="1"/>
</dbReference>
<comment type="caution">
    <text evidence="3">The sequence shown here is derived from an EMBL/GenBank/DDBJ whole genome shotgun (WGS) entry which is preliminary data.</text>
</comment>
<dbReference type="InterPro" id="IPR013761">
    <property type="entry name" value="SAM/pointed_sf"/>
</dbReference>
<reference evidence="3 4" key="1">
    <citation type="journal article" date="2020" name="Mol. Biol. Evol.">
        <title>Distinct Expression and Methylation Patterns for Genes with Different Fates following a Single Whole-Genome Duplication in Flowering Plants.</title>
        <authorList>
            <person name="Shi T."/>
            <person name="Rahmani R.S."/>
            <person name="Gugger P.F."/>
            <person name="Wang M."/>
            <person name="Li H."/>
            <person name="Zhang Y."/>
            <person name="Li Z."/>
            <person name="Wang Q."/>
            <person name="Van de Peer Y."/>
            <person name="Marchal K."/>
            <person name="Chen J."/>
        </authorList>
    </citation>
    <scope>NUCLEOTIDE SEQUENCE [LARGE SCALE GENOMIC DNA]</scope>
    <source>
        <tissue evidence="3">Leaf</tissue>
    </source>
</reference>
<proteinExistence type="predicted"/>
<sequence>MVKAKRRELIAVSKNEDNTGAESDFFDEDSWVIVKKQRITILVPPLPTPIRFAYENQRKKQVNSKGTVKSRLVVPTETHTQNCPMDEKKSLSLVPKVNVQMNRGTLATKLNPIKEKLPEPTIRTVSECPNQCAGETMQQPPSLDLICDKQVQSAHRSSKIVGLLRGPKPTMDPCLPLQICPTRATFSHGSVNCLDGGVLQNHRMRALRLERKLAIAGGLSRWLVSLGLGQFIQIFQSRNIDKFQLVNLTMNKLKDMGANAVGPRRKLLHAIDCLYQPHPLKTF</sequence>
<dbReference type="SMART" id="SM00454">
    <property type="entry name" value="SAM"/>
    <property type="match status" value="1"/>
</dbReference>
<dbReference type="PANTHER" id="PTHR10627">
    <property type="entry name" value="SCP160"/>
    <property type="match status" value="1"/>
</dbReference>
<dbReference type="InterPro" id="IPR001660">
    <property type="entry name" value="SAM"/>
</dbReference>